<dbReference type="InterPro" id="IPR050312">
    <property type="entry name" value="IolE/XylAMocC-like"/>
</dbReference>
<dbReference type="Gene3D" id="3.20.20.150">
    <property type="entry name" value="Divalent-metal-dependent TIM barrel enzymes"/>
    <property type="match status" value="1"/>
</dbReference>
<dbReference type="EMBL" id="JACHJW010000001">
    <property type="protein sequence ID" value="MBB4960689.1"/>
    <property type="molecule type" value="Genomic_DNA"/>
</dbReference>
<dbReference type="NCBIfam" id="TIGR01409">
    <property type="entry name" value="TAT_signal_seq"/>
    <property type="match status" value="1"/>
</dbReference>
<dbReference type="InterPro" id="IPR019546">
    <property type="entry name" value="TAT_signal_bac_arc"/>
</dbReference>
<dbReference type="Pfam" id="PF01261">
    <property type="entry name" value="AP_endonuc_2"/>
    <property type="match status" value="1"/>
</dbReference>
<protein>
    <submittedName>
        <fullName evidence="2">Sugar phosphate isomerase/epimerase</fullName>
    </submittedName>
</protein>
<dbReference type="SUPFAM" id="SSF51658">
    <property type="entry name" value="Xylose isomerase-like"/>
    <property type="match status" value="1"/>
</dbReference>
<dbReference type="PROSITE" id="PS51318">
    <property type="entry name" value="TAT"/>
    <property type="match status" value="1"/>
</dbReference>
<dbReference type="RefSeq" id="WP_184536426.1">
    <property type="nucleotide sequence ID" value="NZ_JACHJW010000001.1"/>
</dbReference>
<evidence type="ECO:0000259" key="1">
    <source>
        <dbReference type="Pfam" id="PF01261"/>
    </source>
</evidence>
<evidence type="ECO:0000313" key="2">
    <source>
        <dbReference type="EMBL" id="MBB4960689.1"/>
    </source>
</evidence>
<evidence type="ECO:0000313" key="3">
    <source>
        <dbReference type="Proteomes" id="UP000578819"/>
    </source>
</evidence>
<accession>A0A7W7STL7</accession>
<sequence>MRRGDTPTPHTNPWSRRGFLGLSACAAASAISIAGPFTGVAEAQAEAPADSPVRDHRGNRLPVGKIGIQLYSVRSDPAPFAEKLPTLATLGFKEIEFAGYGVGNPSDADIRAIRQILDDNGLRAVGSHIGFGTLWGDLTRQLDIAEMLGMKHIGTADAPTGSRYRADWRAAADRYNAVGGAARSRGLKFYQHNHDGEYHFLLDVGPLDDAGRPTRSSGLRGLEYFFDLTEPDLVHFEMDIFWAYQAQVRFKTYVDERGSSRTDVFDPIRTLGRRQERFPLFHVKDGVLNAEGTSLSMTEFGVPGGYVPFERFFKSLRSLDRHHYIWEQDNAGSTPPEQGGVYGAAGRSYDNMKALRF</sequence>
<dbReference type="PANTHER" id="PTHR12110:SF41">
    <property type="entry name" value="INOSOSE DEHYDRATASE"/>
    <property type="match status" value="1"/>
</dbReference>
<gene>
    <name evidence="2" type="ORF">FHR38_004422</name>
</gene>
<feature type="domain" description="Xylose isomerase-like TIM barrel" evidence="1">
    <location>
        <begin position="87"/>
        <end position="337"/>
    </location>
</feature>
<proteinExistence type="predicted"/>
<name>A0A7W7STL7_9ACTN</name>
<dbReference type="Proteomes" id="UP000578819">
    <property type="component" value="Unassembled WGS sequence"/>
</dbReference>
<organism evidence="2 3">
    <name type="scientific">Micromonospora polyrhachis</name>
    <dbReference type="NCBI Taxonomy" id="1282883"/>
    <lineage>
        <taxon>Bacteria</taxon>
        <taxon>Bacillati</taxon>
        <taxon>Actinomycetota</taxon>
        <taxon>Actinomycetes</taxon>
        <taxon>Micromonosporales</taxon>
        <taxon>Micromonosporaceae</taxon>
        <taxon>Micromonospora</taxon>
    </lineage>
</organism>
<comment type="caution">
    <text evidence="2">The sequence shown here is derived from an EMBL/GenBank/DDBJ whole genome shotgun (WGS) entry which is preliminary data.</text>
</comment>
<dbReference type="InterPro" id="IPR013022">
    <property type="entry name" value="Xyl_isomerase-like_TIM-brl"/>
</dbReference>
<dbReference type="PANTHER" id="PTHR12110">
    <property type="entry name" value="HYDROXYPYRUVATE ISOMERASE"/>
    <property type="match status" value="1"/>
</dbReference>
<reference evidence="2 3" key="1">
    <citation type="submission" date="2020-08" db="EMBL/GenBank/DDBJ databases">
        <title>Sequencing the genomes of 1000 actinobacteria strains.</title>
        <authorList>
            <person name="Klenk H.-P."/>
        </authorList>
    </citation>
    <scope>NUCLEOTIDE SEQUENCE [LARGE SCALE GENOMIC DNA]</scope>
    <source>
        <strain evidence="2 3">DSM 45886</strain>
    </source>
</reference>
<keyword evidence="2" id="KW-0413">Isomerase</keyword>
<dbReference type="GO" id="GO:0016853">
    <property type="term" value="F:isomerase activity"/>
    <property type="evidence" value="ECO:0007669"/>
    <property type="project" value="UniProtKB-KW"/>
</dbReference>
<dbReference type="AlphaFoldDB" id="A0A7W7STL7"/>
<dbReference type="InterPro" id="IPR006311">
    <property type="entry name" value="TAT_signal"/>
</dbReference>
<dbReference type="InterPro" id="IPR036237">
    <property type="entry name" value="Xyl_isomerase-like_sf"/>
</dbReference>
<keyword evidence="3" id="KW-1185">Reference proteome</keyword>